<dbReference type="EMBL" id="JACHMD010000001">
    <property type="protein sequence ID" value="MBB4667027.1"/>
    <property type="molecule type" value="Genomic_DNA"/>
</dbReference>
<dbReference type="Proteomes" id="UP000573729">
    <property type="component" value="Unassembled WGS sequence"/>
</dbReference>
<keyword evidence="2" id="KW-1185">Reference proteome</keyword>
<comment type="caution">
    <text evidence="1">The sequence shown here is derived from an EMBL/GenBank/DDBJ whole genome shotgun (WGS) entry which is preliminary data.</text>
</comment>
<name>A0A7W7FIF7_9MICO</name>
<dbReference type="RefSeq" id="WP_184217136.1">
    <property type="nucleotide sequence ID" value="NZ_JACHMD010000001.1"/>
</dbReference>
<reference evidence="1 2" key="1">
    <citation type="submission" date="2020-08" db="EMBL/GenBank/DDBJ databases">
        <title>Sequencing the genomes of 1000 actinobacteria strains.</title>
        <authorList>
            <person name="Klenk H.-P."/>
        </authorList>
    </citation>
    <scope>NUCLEOTIDE SEQUENCE [LARGE SCALE GENOMIC DNA]</scope>
    <source>
        <strain evidence="1 2">DSM 24947</strain>
    </source>
</reference>
<organism evidence="1 2">
    <name type="scientific">Microbacterium marinum</name>
    <dbReference type="NCBI Taxonomy" id="421115"/>
    <lineage>
        <taxon>Bacteria</taxon>
        <taxon>Bacillati</taxon>
        <taxon>Actinomycetota</taxon>
        <taxon>Actinomycetes</taxon>
        <taxon>Micrococcales</taxon>
        <taxon>Microbacteriaceae</taxon>
        <taxon>Microbacterium</taxon>
    </lineage>
</organism>
<gene>
    <name evidence="1" type="ORF">BKA24_001736</name>
</gene>
<accession>A0A7W7FIF7</accession>
<dbReference type="AlphaFoldDB" id="A0A7W7FIF7"/>
<sequence length="98" mass="10861">MSAPADTIIKFKLVVEKRAAVVRDGDKLSTNIERFNKLPDEPTYFVEQTGSYKEISEAAVKLNEAQIRSGYLDYLYSPDLADAEPAKPTPPRAAKTAE</sequence>
<evidence type="ECO:0000313" key="2">
    <source>
        <dbReference type="Proteomes" id="UP000573729"/>
    </source>
</evidence>
<evidence type="ECO:0000313" key="1">
    <source>
        <dbReference type="EMBL" id="MBB4667027.1"/>
    </source>
</evidence>
<proteinExistence type="predicted"/>
<protein>
    <submittedName>
        <fullName evidence="1">Uncharacterized protein</fullName>
    </submittedName>
</protein>